<dbReference type="EMBL" id="BLAF01000006">
    <property type="protein sequence ID" value="GES18082.1"/>
    <property type="molecule type" value="Genomic_DNA"/>
</dbReference>
<dbReference type="InterPro" id="IPR000182">
    <property type="entry name" value="GNAT_dom"/>
</dbReference>
<gene>
    <name evidence="2" type="ORF">Aple_009770</name>
</gene>
<dbReference type="RefSeq" id="WP_218038112.1">
    <property type="nucleotide sequence ID" value="NZ_BAAAHM010000017.1"/>
</dbReference>
<proteinExistence type="predicted"/>
<evidence type="ECO:0000313" key="3">
    <source>
        <dbReference type="Proteomes" id="UP000377595"/>
    </source>
</evidence>
<feature type="domain" description="N-acetyltransferase" evidence="1">
    <location>
        <begin position="32"/>
        <end position="177"/>
    </location>
</feature>
<dbReference type="Proteomes" id="UP000377595">
    <property type="component" value="Unassembled WGS sequence"/>
</dbReference>
<dbReference type="Gene3D" id="3.40.630.30">
    <property type="match status" value="1"/>
</dbReference>
<organism evidence="2 3">
    <name type="scientific">Acrocarpospora pleiomorpha</name>
    <dbReference type="NCBI Taxonomy" id="90975"/>
    <lineage>
        <taxon>Bacteria</taxon>
        <taxon>Bacillati</taxon>
        <taxon>Actinomycetota</taxon>
        <taxon>Actinomycetes</taxon>
        <taxon>Streptosporangiales</taxon>
        <taxon>Streptosporangiaceae</taxon>
        <taxon>Acrocarpospora</taxon>
    </lineage>
</organism>
<sequence>MGVEWVRLKLDLDAFDDARFEPCLRSCRQAGVEFTTMAAIGDTAEHRRALYELNRTCSADIPGRGEFYTFDEYLAQRIEIPTYDPRGVVLALDGGSWVGMAATSIHPEGHAFSEMTGVLAGHRGRGISLAMKLLAIGYARAAGARRLRALHHPGNASAIGMNRRLGFVDDGPPTTAA</sequence>
<accession>A0A5M3XBE4</accession>
<name>A0A5M3XBE4_9ACTN</name>
<evidence type="ECO:0000313" key="2">
    <source>
        <dbReference type="EMBL" id="GES18082.1"/>
    </source>
</evidence>
<comment type="caution">
    <text evidence="2">The sequence shown here is derived from an EMBL/GenBank/DDBJ whole genome shotgun (WGS) entry which is preliminary data.</text>
</comment>
<dbReference type="GO" id="GO:0016747">
    <property type="term" value="F:acyltransferase activity, transferring groups other than amino-acyl groups"/>
    <property type="evidence" value="ECO:0007669"/>
    <property type="project" value="InterPro"/>
</dbReference>
<dbReference type="PROSITE" id="PS51186">
    <property type="entry name" value="GNAT"/>
    <property type="match status" value="1"/>
</dbReference>
<dbReference type="AlphaFoldDB" id="A0A5M3XBE4"/>
<dbReference type="Pfam" id="PF00583">
    <property type="entry name" value="Acetyltransf_1"/>
    <property type="match status" value="1"/>
</dbReference>
<dbReference type="InterPro" id="IPR016181">
    <property type="entry name" value="Acyl_CoA_acyltransferase"/>
</dbReference>
<dbReference type="SUPFAM" id="SSF55729">
    <property type="entry name" value="Acyl-CoA N-acyltransferases (Nat)"/>
    <property type="match status" value="1"/>
</dbReference>
<reference evidence="2 3" key="1">
    <citation type="submission" date="2019-10" db="EMBL/GenBank/DDBJ databases">
        <title>Whole genome shotgun sequence of Acrocarpospora pleiomorpha NBRC 16267.</title>
        <authorList>
            <person name="Ichikawa N."/>
            <person name="Kimura A."/>
            <person name="Kitahashi Y."/>
            <person name="Komaki H."/>
            <person name="Oguchi A."/>
        </authorList>
    </citation>
    <scope>NUCLEOTIDE SEQUENCE [LARGE SCALE GENOMIC DNA]</scope>
    <source>
        <strain evidence="2 3">NBRC 16267</strain>
    </source>
</reference>
<keyword evidence="3" id="KW-1185">Reference proteome</keyword>
<evidence type="ECO:0000259" key="1">
    <source>
        <dbReference type="PROSITE" id="PS51186"/>
    </source>
</evidence>
<protein>
    <recommendedName>
        <fullName evidence="1">N-acetyltransferase domain-containing protein</fullName>
    </recommendedName>
</protein>